<feature type="compositionally biased region" description="Basic and acidic residues" evidence="3">
    <location>
        <begin position="8"/>
        <end position="26"/>
    </location>
</feature>
<feature type="compositionally biased region" description="Low complexity" evidence="3">
    <location>
        <begin position="218"/>
        <end position="232"/>
    </location>
</feature>
<dbReference type="InterPro" id="IPR013918">
    <property type="entry name" value="Nucleotide_exch_fac_Fes1"/>
</dbReference>
<comment type="similarity">
    <text evidence="1">Belongs to the FES1 family.</text>
</comment>
<feature type="region of interest" description="Disordered" evidence="3">
    <location>
        <begin position="208"/>
        <end position="239"/>
    </location>
</feature>
<comment type="caution">
    <text evidence="5">The sequence shown here is derived from an EMBL/GenBank/DDBJ whole genome shotgun (WGS) entry which is preliminary data.</text>
</comment>
<accession>A0A9P6HDC8</accession>
<dbReference type="GO" id="GO:0005783">
    <property type="term" value="C:endoplasmic reticulum"/>
    <property type="evidence" value="ECO:0007669"/>
    <property type="project" value="TreeGrafter"/>
</dbReference>
<dbReference type="PANTHER" id="PTHR19316">
    <property type="entry name" value="PROTEIN FOLDING REGULATOR"/>
    <property type="match status" value="1"/>
</dbReference>
<dbReference type="InterPro" id="IPR016024">
    <property type="entry name" value="ARM-type_fold"/>
</dbReference>
<evidence type="ECO:0000256" key="3">
    <source>
        <dbReference type="SAM" id="MobiDB-lite"/>
    </source>
</evidence>
<feature type="region of interest" description="Disordered" evidence="3">
    <location>
        <begin position="1"/>
        <end position="26"/>
    </location>
</feature>
<dbReference type="EMBL" id="WIUZ02000008">
    <property type="protein sequence ID" value="KAF9784498.1"/>
    <property type="molecule type" value="Genomic_DNA"/>
</dbReference>
<dbReference type="GO" id="GO:0000774">
    <property type="term" value="F:adenyl-nucleotide exchange factor activity"/>
    <property type="evidence" value="ECO:0007669"/>
    <property type="project" value="TreeGrafter"/>
</dbReference>
<dbReference type="Proteomes" id="UP000736335">
    <property type="component" value="Unassembled WGS sequence"/>
</dbReference>
<dbReference type="AlphaFoldDB" id="A0A9P6HDC8"/>
<keyword evidence="6" id="KW-1185">Reference proteome</keyword>
<sequence>MDSLLRWSVEHSTPRSADDPPPVRRDIDPGIIDHILGKPDAVLMKEALEVALDESRDDDTRIQALDDFEMFVEQIDNANDLEKLKMWDPLQSLLTSQDSSDEIKVHTLWIIGTAVQNNPTAQISYLALNPVPVVISFLSPSVRSAKLRSKAVYALSGLCKHNSRAVKQLDESGGWEALSAALEDSDITVRRKVAFLLNALLIQNDSGLTGEPSNLPTPGSSSAPAHPNSHAPMVSDPSSTMTSQFAVKALEDRGLLQALVRALASPVPYGQDGELDGDPDFEEQVVRTLLAYLTARAGRFPRGVIRDADLSALKNFVAQHPALSERCGMTEDEMGLLTRAVGGV</sequence>
<evidence type="ECO:0000256" key="1">
    <source>
        <dbReference type="ARBA" id="ARBA00011045"/>
    </source>
</evidence>
<dbReference type="OrthoDB" id="10250458at2759"/>
<evidence type="ECO:0000313" key="6">
    <source>
        <dbReference type="Proteomes" id="UP000736335"/>
    </source>
</evidence>
<dbReference type="Pfam" id="PF08609">
    <property type="entry name" value="Fes1"/>
    <property type="match status" value="1"/>
</dbReference>
<name>A0A9P6HDC8_9AGAM</name>
<protein>
    <submittedName>
        <fullName evidence="5">Nucleotide exchange factors-like protein</fullName>
    </submittedName>
</protein>
<dbReference type="SUPFAM" id="SSF48371">
    <property type="entry name" value="ARM repeat"/>
    <property type="match status" value="1"/>
</dbReference>
<keyword evidence="2" id="KW-0677">Repeat</keyword>
<dbReference type="InterPro" id="IPR011989">
    <property type="entry name" value="ARM-like"/>
</dbReference>
<dbReference type="PANTHER" id="PTHR19316:SF18">
    <property type="entry name" value="HSP70-BINDING PROTEIN 1"/>
    <property type="match status" value="1"/>
</dbReference>
<evidence type="ECO:0000259" key="4">
    <source>
        <dbReference type="Pfam" id="PF08609"/>
    </source>
</evidence>
<evidence type="ECO:0000313" key="5">
    <source>
        <dbReference type="EMBL" id="KAF9784498.1"/>
    </source>
</evidence>
<reference evidence="5" key="2">
    <citation type="submission" date="2020-11" db="EMBL/GenBank/DDBJ databases">
        <authorList>
            <consortium name="DOE Joint Genome Institute"/>
            <person name="Kuo A."/>
            <person name="Miyauchi S."/>
            <person name="Kiss E."/>
            <person name="Drula E."/>
            <person name="Kohler A."/>
            <person name="Sanchez-Garcia M."/>
            <person name="Andreopoulos B."/>
            <person name="Barry K.W."/>
            <person name="Bonito G."/>
            <person name="Buee M."/>
            <person name="Carver A."/>
            <person name="Chen C."/>
            <person name="Cichocki N."/>
            <person name="Clum A."/>
            <person name="Culley D."/>
            <person name="Crous P.W."/>
            <person name="Fauchery L."/>
            <person name="Girlanda M."/>
            <person name="Hayes R."/>
            <person name="Keri Z."/>
            <person name="Labutti K."/>
            <person name="Lipzen A."/>
            <person name="Lombard V."/>
            <person name="Magnuson J."/>
            <person name="Maillard F."/>
            <person name="Morin E."/>
            <person name="Murat C."/>
            <person name="Nolan M."/>
            <person name="Ohm R."/>
            <person name="Pangilinan J."/>
            <person name="Pereira M."/>
            <person name="Perotto S."/>
            <person name="Peter M."/>
            <person name="Riley R."/>
            <person name="Sitrit Y."/>
            <person name="Stielow B."/>
            <person name="Szollosi G."/>
            <person name="Zifcakova L."/>
            <person name="Stursova M."/>
            <person name="Spatafora J.W."/>
            <person name="Tedersoo L."/>
            <person name="Vaario L.-M."/>
            <person name="Yamada A."/>
            <person name="Yan M."/>
            <person name="Wang P."/>
            <person name="Xu J."/>
            <person name="Bruns T."/>
            <person name="Baldrian P."/>
            <person name="Vilgalys R."/>
            <person name="Henrissat B."/>
            <person name="Grigoriev I.V."/>
            <person name="Hibbett D."/>
            <person name="Nagy L.G."/>
            <person name="Martin F.M."/>
        </authorList>
    </citation>
    <scope>NUCLEOTIDE SEQUENCE</scope>
    <source>
        <strain evidence="5">UH-Tt-Lm1</strain>
    </source>
</reference>
<dbReference type="Gene3D" id="1.25.10.10">
    <property type="entry name" value="Leucine-rich Repeat Variant"/>
    <property type="match status" value="1"/>
</dbReference>
<reference evidence="5" key="1">
    <citation type="journal article" date="2020" name="Nat. Commun.">
        <title>Large-scale genome sequencing of mycorrhizal fungi provides insights into the early evolution of symbiotic traits.</title>
        <authorList>
            <person name="Miyauchi S."/>
            <person name="Kiss E."/>
            <person name="Kuo A."/>
            <person name="Drula E."/>
            <person name="Kohler A."/>
            <person name="Sanchez-Garcia M."/>
            <person name="Morin E."/>
            <person name="Andreopoulos B."/>
            <person name="Barry K.W."/>
            <person name="Bonito G."/>
            <person name="Buee M."/>
            <person name="Carver A."/>
            <person name="Chen C."/>
            <person name="Cichocki N."/>
            <person name="Clum A."/>
            <person name="Culley D."/>
            <person name="Crous P.W."/>
            <person name="Fauchery L."/>
            <person name="Girlanda M."/>
            <person name="Hayes R.D."/>
            <person name="Keri Z."/>
            <person name="LaButti K."/>
            <person name="Lipzen A."/>
            <person name="Lombard V."/>
            <person name="Magnuson J."/>
            <person name="Maillard F."/>
            <person name="Murat C."/>
            <person name="Nolan M."/>
            <person name="Ohm R.A."/>
            <person name="Pangilinan J."/>
            <person name="Pereira M.F."/>
            <person name="Perotto S."/>
            <person name="Peter M."/>
            <person name="Pfister S."/>
            <person name="Riley R."/>
            <person name="Sitrit Y."/>
            <person name="Stielow J.B."/>
            <person name="Szollosi G."/>
            <person name="Zifcakova L."/>
            <person name="Stursova M."/>
            <person name="Spatafora J.W."/>
            <person name="Tedersoo L."/>
            <person name="Vaario L.M."/>
            <person name="Yamada A."/>
            <person name="Yan M."/>
            <person name="Wang P."/>
            <person name="Xu J."/>
            <person name="Bruns T."/>
            <person name="Baldrian P."/>
            <person name="Vilgalys R."/>
            <person name="Dunand C."/>
            <person name="Henrissat B."/>
            <person name="Grigoriev I.V."/>
            <person name="Hibbett D."/>
            <person name="Nagy L.G."/>
            <person name="Martin F.M."/>
        </authorList>
    </citation>
    <scope>NUCLEOTIDE SEQUENCE</scope>
    <source>
        <strain evidence="5">UH-Tt-Lm1</strain>
    </source>
</reference>
<evidence type="ECO:0000256" key="2">
    <source>
        <dbReference type="ARBA" id="ARBA00022737"/>
    </source>
</evidence>
<feature type="domain" description="Nucleotide exchange factor Fes1" evidence="4">
    <location>
        <begin position="1"/>
        <end position="81"/>
    </location>
</feature>
<feature type="compositionally biased region" description="Polar residues" evidence="3">
    <location>
        <begin position="208"/>
        <end position="217"/>
    </location>
</feature>
<gene>
    <name evidence="5" type="ORF">BJ322DRAFT_1064766</name>
</gene>
<dbReference type="InterPro" id="IPR050693">
    <property type="entry name" value="Hsp70_NEF-Inhibitors"/>
</dbReference>
<proteinExistence type="inferred from homology"/>
<organism evidence="5 6">
    <name type="scientific">Thelephora terrestris</name>
    <dbReference type="NCBI Taxonomy" id="56493"/>
    <lineage>
        <taxon>Eukaryota</taxon>
        <taxon>Fungi</taxon>
        <taxon>Dikarya</taxon>
        <taxon>Basidiomycota</taxon>
        <taxon>Agaricomycotina</taxon>
        <taxon>Agaricomycetes</taxon>
        <taxon>Thelephorales</taxon>
        <taxon>Thelephoraceae</taxon>
        <taxon>Thelephora</taxon>
    </lineage>
</organism>